<dbReference type="InterPro" id="IPR011029">
    <property type="entry name" value="DEATH-like_dom_sf"/>
</dbReference>
<name>A0A177B879_9BILA</name>
<reference evidence="2 3" key="1">
    <citation type="submission" date="2016-04" db="EMBL/GenBank/DDBJ databases">
        <title>The genome of Intoshia linei affirms orthonectids as highly simplified spiralians.</title>
        <authorList>
            <person name="Mikhailov K.V."/>
            <person name="Slusarev G.S."/>
            <person name="Nikitin M.A."/>
            <person name="Logacheva M.D."/>
            <person name="Penin A."/>
            <person name="Aleoshin V."/>
            <person name="Panchin Y.V."/>
        </authorList>
    </citation>
    <scope>NUCLEOTIDE SEQUENCE [LARGE SCALE GENOMIC DNA]</scope>
    <source>
        <strain evidence="2">Intl2013</strain>
        <tissue evidence="2">Whole animal</tissue>
    </source>
</reference>
<evidence type="ECO:0000313" key="2">
    <source>
        <dbReference type="EMBL" id="OAF70507.1"/>
    </source>
</evidence>
<sequence length="269" mass="31755">MDIKSKIDRCRSIIIENIIIDNNFIKKIDQLKVLPASIIEDIKNQESKIIKVEILLEALAIQHCNKWELFCNALQISGQKFLTYVIREENDIMEENCKKIVEDSINKYTNIGKYISLQEKSKLARCLSEKIKAQLLFEIYNGCIEEKEKTMKAREIHIYDIIKYIDTIRNHEKKMCDISYEAKQLQNKSDQTELELKNKDDELNELRRNSFERLKIKHRYHKANENQLSRLTNRLGSIKNFVQNLNKKICETVASETEKHYQDATIKKG</sequence>
<keyword evidence="3" id="KW-1185">Reference proteome</keyword>
<organism evidence="2 3">
    <name type="scientific">Intoshia linei</name>
    <dbReference type="NCBI Taxonomy" id="1819745"/>
    <lineage>
        <taxon>Eukaryota</taxon>
        <taxon>Metazoa</taxon>
        <taxon>Spiralia</taxon>
        <taxon>Lophotrochozoa</taxon>
        <taxon>Mesozoa</taxon>
        <taxon>Orthonectida</taxon>
        <taxon>Rhopaluridae</taxon>
        <taxon>Intoshia</taxon>
    </lineage>
</organism>
<dbReference type="OrthoDB" id="6150087at2759"/>
<dbReference type="AlphaFoldDB" id="A0A177B879"/>
<dbReference type="Proteomes" id="UP000078046">
    <property type="component" value="Unassembled WGS sequence"/>
</dbReference>
<accession>A0A177B879</accession>
<keyword evidence="1" id="KW-0175">Coiled coil</keyword>
<feature type="coiled-coil region" evidence="1">
    <location>
        <begin position="182"/>
        <end position="209"/>
    </location>
</feature>
<evidence type="ECO:0000313" key="3">
    <source>
        <dbReference type="Proteomes" id="UP000078046"/>
    </source>
</evidence>
<dbReference type="Gene3D" id="1.10.533.10">
    <property type="entry name" value="Death Domain, Fas"/>
    <property type="match status" value="1"/>
</dbReference>
<dbReference type="EMBL" id="LWCA01000140">
    <property type="protein sequence ID" value="OAF70507.1"/>
    <property type="molecule type" value="Genomic_DNA"/>
</dbReference>
<proteinExistence type="predicted"/>
<dbReference type="SUPFAM" id="SSF47986">
    <property type="entry name" value="DEATH domain"/>
    <property type="match status" value="1"/>
</dbReference>
<evidence type="ECO:0008006" key="4">
    <source>
        <dbReference type="Google" id="ProtNLM"/>
    </source>
</evidence>
<protein>
    <recommendedName>
        <fullName evidence="4">CARD domain-containing protein</fullName>
    </recommendedName>
</protein>
<comment type="caution">
    <text evidence="2">The sequence shown here is derived from an EMBL/GenBank/DDBJ whole genome shotgun (WGS) entry which is preliminary data.</text>
</comment>
<gene>
    <name evidence="2" type="ORF">A3Q56_01751</name>
</gene>
<evidence type="ECO:0000256" key="1">
    <source>
        <dbReference type="SAM" id="Coils"/>
    </source>
</evidence>